<dbReference type="InterPro" id="IPR007110">
    <property type="entry name" value="Ig-like_dom"/>
</dbReference>
<dbReference type="GO" id="GO:0002250">
    <property type="term" value="P:adaptive immune response"/>
    <property type="evidence" value="ECO:0007669"/>
    <property type="project" value="UniProtKB-KW"/>
</dbReference>
<evidence type="ECO:0000256" key="4">
    <source>
        <dbReference type="SAM" id="SignalP"/>
    </source>
</evidence>
<feature type="domain" description="Ig-like" evidence="5">
    <location>
        <begin position="19"/>
        <end position="121"/>
    </location>
</feature>
<dbReference type="FunFam" id="2.60.40.10:FF:001878">
    <property type="entry name" value="Immunoglobulin heavy variable 1-4"/>
    <property type="match status" value="1"/>
</dbReference>
<dbReference type="InterPro" id="IPR050199">
    <property type="entry name" value="IgHV"/>
</dbReference>
<evidence type="ECO:0000259" key="5">
    <source>
        <dbReference type="PROSITE" id="PS50835"/>
    </source>
</evidence>
<reference evidence="6" key="1">
    <citation type="journal article" date="2022" name="bioRxiv">
        <title>Sequencing and chromosome-scale assembly of the giantPleurodeles waltlgenome.</title>
        <authorList>
            <person name="Brown T."/>
            <person name="Elewa A."/>
            <person name="Iarovenko S."/>
            <person name="Subramanian E."/>
            <person name="Araus A.J."/>
            <person name="Petzold A."/>
            <person name="Susuki M."/>
            <person name="Suzuki K.-i.T."/>
            <person name="Hayashi T."/>
            <person name="Toyoda A."/>
            <person name="Oliveira C."/>
            <person name="Osipova E."/>
            <person name="Leigh N.D."/>
            <person name="Simon A."/>
            <person name="Yun M.H."/>
        </authorList>
    </citation>
    <scope>NUCLEOTIDE SEQUENCE</scope>
    <source>
        <strain evidence="6">20211129_DDA</strain>
        <tissue evidence="6">Liver</tissue>
    </source>
</reference>
<dbReference type="AlphaFoldDB" id="A0AAV7QD31"/>
<dbReference type="InterPro" id="IPR013783">
    <property type="entry name" value="Ig-like_fold"/>
</dbReference>
<keyword evidence="7" id="KW-1185">Reference proteome</keyword>
<keyword evidence="2" id="KW-1064">Adaptive immunity</keyword>
<keyword evidence="4" id="KW-0732">Signal</keyword>
<keyword evidence="3" id="KW-1280">Immunoglobulin</keyword>
<dbReference type="GO" id="GO:0019814">
    <property type="term" value="C:immunoglobulin complex"/>
    <property type="evidence" value="ECO:0007669"/>
    <property type="project" value="UniProtKB-KW"/>
</dbReference>
<dbReference type="InterPro" id="IPR013106">
    <property type="entry name" value="Ig_V-set"/>
</dbReference>
<dbReference type="Pfam" id="PF07686">
    <property type="entry name" value="V-set"/>
    <property type="match status" value="1"/>
</dbReference>
<dbReference type="SMART" id="SM00406">
    <property type="entry name" value="IGv"/>
    <property type="match status" value="1"/>
</dbReference>
<dbReference type="Proteomes" id="UP001066276">
    <property type="component" value="Chromosome 6"/>
</dbReference>
<dbReference type="PROSITE" id="PS50835">
    <property type="entry name" value="IG_LIKE"/>
    <property type="match status" value="1"/>
</dbReference>
<dbReference type="PANTHER" id="PTHR23266">
    <property type="entry name" value="IMMUNOGLOBULIN HEAVY CHAIN"/>
    <property type="match status" value="1"/>
</dbReference>
<protein>
    <recommendedName>
        <fullName evidence="5">Ig-like domain-containing protein</fullName>
    </recommendedName>
</protein>
<gene>
    <name evidence="6" type="ORF">NDU88_003803</name>
</gene>
<feature type="signal peptide" evidence="4">
    <location>
        <begin position="1"/>
        <end position="19"/>
    </location>
</feature>
<evidence type="ECO:0000256" key="3">
    <source>
        <dbReference type="ARBA" id="ARBA00043265"/>
    </source>
</evidence>
<organism evidence="6 7">
    <name type="scientific">Pleurodeles waltl</name>
    <name type="common">Iberian ribbed newt</name>
    <dbReference type="NCBI Taxonomy" id="8319"/>
    <lineage>
        <taxon>Eukaryota</taxon>
        <taxon>Metazoa</taxon>
        <taxon>Chordata</taxon>
        <taxon>Craniata</taxon>
        <taxon>Vertebrata</taxon>
        <taxon>Euteleostomi</taxon>
        <taxon>Amphibia</taxon>
        <taxon>Batrachia</taxon>
        <taxon>Caudata</taxon>
        <taxon>Salamandroidea</taxon>
        <taxon>Salamandridae</taxon>
        <taxon>Pleurodelinae</taxon>
        <taxon>Pleurodeles</taxon>
    </lineage>
</organism>
<feature type="chain" id="PRO_5043686850" description="Ig-like domain-containing protein" evidence="4">
    <location>
        <begin position="20"/>
        <end position="121"/>
    </location>
</feature>
<evidence type="ECO:0000313" key="6">
    <source>
        <dbReference type="EMBL" id="KAJ1137396.1"/>
    </source>
</evidence>
<dbReference type="SUPFAM" id="SSF48726">
    <property type="entry name" value="Immunoglobulin"/>
    <property type="match status" value="1"/>
</dbReference>
<keyword evidence="1" id="KW-0391">Immunity</keyword>
<dbReference type="GO" id="GO:0005576">
    <property type="term" value="C:extracellular region"/>
    <property type="evidence" value="ECO:0007669"/>
    <property type="project" value="UniProtKB-ARBA"/>
</dbReference>
<sequence>MSPVHLCLCVLLLASAVLCQVTLLESGPRTVKPSETLRLACKVTGVSLTDSCCCWNWIRQPPGKGLEWLGRICSTGNTYYSESLKSRLTVTRDTSINEYYLQMSNMRAEDTATFYCVRESQ</sequence>
<comment type="caution">
    <text evidence="6">The sequence shown here is derived from an EMBL/GenBank/DDBJ whole genome shotgun (WGS) entry which is preliminary data.</text>
</comment>
<accession>A0AAV7QD31</accession>
<dbReference type="Gene3D" id="2.60.40.10">
    <property type="entry name" value="Immunoglobulins"/>
    <property type="match status" value="1"/>
</dbReference>
<proteinExistence type="predicted"/>
<evidence type="ECO:0000256" key="2">
    <source>
        <dbReference type="ARBA" id="ARBA00023130"/>
    </source>
</evidence>
<dbReference type="InterPro" id="IPR036179">
    <property type="entry name" value="Ig-like_dom_sf"/>
</dbReference>
<evidence type="ECO:0000256" key="1">
    <source>
        <dbReference type="ARBA" id="ARBA00022859"/>
    </source>
</evidence>
<dbReference type="EMBL" id="JANPWB010000010">
    <property type="protein sequence ID" value="KAJ1137396.1"/>
    <property type="molecule type" value="Genomic_DNA"/>
</dbReference>
<evidence type="ECO:0000313" key="7">
    <source>
        <dbReference type="Proteomes" id="UP001066276"/>
    </source>
</evidence>
<name>A0AAV7QD31_PLEWA</name>